<dbReference type="EMBL" id="JAGEPF010000017">
    <property type="protein sequence ID" value="MBO2461453.1"/>
    <property type="molecule type" value="Genomic_DNA"/>
</dbReference>
<dbReference type="RefSeq" id="WP_208244795.1">
    <property type="nucleotide sequence ID" value="NZ_JAGEPF010000017.1"/>
</dbReference>
<dbReference type="InterPro" id="IPR039365">
    <property type="entry name" value="IS701-like"/>
</dbReference>
<evidence type="ECO:0000256" key="1">
    <source>
        <dbReference type="SAM" id="MobiDB-lite"/>
    </source>
</evidence>
<feature type="region of interest" description="Disordered" evidence="1">
    <location>
        <begin position="1"/>
        <end position="31"/>
    </location>
</feature>
<name>A0ABS3RYT2_9ACTN</name>
<accession>A0ABS3RYT2</accession>
<gene>
    <name evidence="2" type="ORF">J4709_28110</name>
</gene>
<dbReference type="InterPro" id="IPR012337">
    <property type="entry name" value="RNaseH-like_sf"/>
</dbReference>
<keyword evidence="3" id="KW-1185">Reference proteome</keyword>
<sequence length="196" mass="22943">MWVAAGRRDPRQRRLRHQARPRRLHDRPRTGRRRHHILAVADIADDHPGHHQLLVRRNRRTGELAFCRCYSATRVPLPTLVRVTGHRWRVEETFQSGKGPAGLDEHQVRGLTSWHRWVTLTMLAHAFLTVVRADEHARHPRSDELVPLTCNEIQRLFAALVIRPGHSRAHRLDWSHWRRRHKASIPATTAHKPTQP</sequence>
<reference evidence="2 3" key="1">
    <citation type="submission" date="2021-03" db="EMBL/GenBank/DDBJ databases">
        <title>Actinomadura violae sp. nov., isolated from lichen in Thailand.</title>
        <authorList>
            <person name="Kanchanasin P."/>
            <person name="Saeng-In P."/>
            <person name="Phongsopitanun W."/>
            <person name="Yuki M."/>
            <person name="Kudo T."/>
            <person name="Ohkuma M."/>
            <person name="Tanasupawat S."/>
        </authorList>
    </citation>
    <scope>NUCLEOTIDE SEQUENCE [LARGE SCALE GENOMIC DNA]</scope>
    <source>
        <strain evidence="2 3">LCR2-06</strain>
    </source>
</reference>
<evidence type="ECO:0000313" key="2">
    <source>
        <dbReference type="EMBL" id="MBO2461453.1"/>
    </source>
</evidence>
<comment type="caution">
    <text evidence="2">The sequence shown here is derived from an EMBL/GenBank/DDBJ whole genome shotgun (WGS) entry which is preliminary data.</text>
</comment>
<dbReference type="Proteomes" id="UP000680206">
    <property type="component" value="Unassembled WGS sequence"/>
</dbReference>
<organism evidence="2 3">
    <name type="scientific">Actinomadura violacea</name>
    <dbReference type="NCBI Taxonomy" id="2819934"/>
    <lineage>
        <taxon>Bacteria</taxon>
        <taxon>Bacillati</taxon>
        <taxon>Actinomycetota</taxon>
        <taxon>Actinomycetes</taxon>
        <taxon>Streptosporangiales</taxon>
        <taxon>Thermomonosporaceae</taxon>
        <taxon>Actinomadura</taxon>
    </lineage>
</organism>
<feature type="compositionally biased region" description="Basic residues" evidence="1">
    <location>
        <begin position="10"/>
        <end position="31"/>
    </location>
</feature>
<dbReference type="PANTHER" id="PTHR33627:SF1">
    <property type="entry name" value="TRANSPOSASE"/>
    <property type="match status" value="1"/>
</dbReference>
<dbReference type="PANTHER" id="PTHR33627">
    <property type="entry name" value="TRANSPOSASE"/>
    <property type="match status" value="1"/>
</dbReference>
<proteinExistence type="predicted"/>
<protein>
    <submittedName>
        <fullName evidence="2">Transposase</fullName>
    </submittedName>
</protein>
<evidence type="ECO:0000313" key="3">
    <source>
        <dbReference type="Proteomes" id="UP000680206"/>
    </source>
</evidence>
<dbReference type="SUPFAM" id="SSF53098">
    <property type="entry name" value="Ribonuclease H-like"/>
    <property type="match status" value="1"/>
</dbReference>